<dbReference type="PANTHER" id="PTHR34568:SF1">
    <property type="entry name" value="DNA BINDING PROTEIN"/>
    <property type="match status" value="1"/>
</dbReference>
<sequence length="438" mass="48761">MQVIKGAWIGQTFALAKSNDSGGRKSRIRRSKEERKAMVESFIKKYQKSNNGNFPSLNLTHKEVGGSFYTVREIVREIIQENRVLGPSKLTSEEQNTDRFLEQYPLGSISIEPQIHLSSINESHIVTHILPKSNHHQGTNEELVLNSSWQCPESELQRFDDGQIINGNSQAVENDEEYNETISVELQARESLEVEKNVAEELEASKDKKTHIAADVIAETFPLRSVSKITYVSDGKSSELRPLTGILEENETEKVKLEASNNKSALHRTDFVEKSSGLLDEKAEANLARPLLERNSGLVDDKAGKNLGEPSLESSNGSTTKEGMVLDINDGKDTEGKDALPAAIKPMNTPNEIHPKNLNRTDTCSWCEQSISKEAIAIRNNPDVQHGGSSQKGSNPTLDRINLESWEAKSDKSAGPETNPLLAFVAVFVKFWHYLRRS</sequence>
<proteinExistence type="predicted"/>
<feature type="domain" description="AT3G52170-like helix-turn-helix" evidence="2">
    <location>
        <begin position="31"/>
        <end position="79"/>
    </location>
</feature>
<feature type="compositionally biased region" description="Polar residues" evidence="1">
    <location>
        <begin position="387"/>
        <end position="397"/>
    </location>
</feature>
<evidence type="ECO:0000256" key="1">
    <source>
        <dbReference type="SAM" id="MobiDB-lite"/>
    </source>
</evidence>
<name>A0A5B6YTX9_DAVIN</name>
<reference evidence="3" key="1">
    <citation type="submission" date="2019-08" db="EMBL/GenBank/DDBJ databases">
        <title>Reference gene set and small RNA set construction with multiple tissues from Davidia involucrata Baill.</title>
        <authorList>
            <person name="Yang H."/>
            <person name="Zhou C."/>
            <person name="Li G."/>
            <person name="Wang J."/>
            <person name="Gao P."/>
            <person name="Wang M."/>
            <person name="Wang R."/>
            <person name="Zhao Y."/>
        </authorList>
    </citation>
    <scope>NUCLEOTIDE SEQUENCE</scope>
    <source>
        <tissue evidence="3">Mixed with DoveR01_LX</tissue>
    </source>
</reference>
<protein>
    <recommendedName>
        <fullName evidence="2">AT3G52170-like helix-turn-helix domain-containing protein</fullName>
    </recommendedName>
</protein>
<feature type="region of interest" description="Disordered" evidence="1">
    <location>
        <begin position="299"/>
        <end position="324"/>
    </location>
</feature>
<dbReference type="Pfam" id="PF25896">
    <property type="entry name" value="HTH_AT3G52170"/>
    <property type="match status" value="1"/>
</dbReference>
<accession>A0A5B6YTX9</accession>
<feature type="compositionally biased region" description="Polar residues" evidence="1">
    <location>
        <begin position="312"/>
        <end position="321"/>
    </location>
</feature>
<dbReference type="AlphaFoldDB" id="A0A5B6YTX9"/>
<evidence type="ECO:0000313" key="3">
    <source>
        <dbReference type="EMBL" id="MPA35310.1"/>
    </source>
</evidence>
<feature type="region of interest" description="Disordered" evidence="1">
    <location>
        <begin position="379"/>
        <end position="399"/>
    </location>
</feature>
<organism evidence="3">
    <name type="scientific">Davidia involucrata</name>
    <name type="common">Dove tree</name>
    <dbReference type="NCBI Taxonomy" id="16924"/>
    <lineage>
        <taxon>Eukaryota</taxon>
        <taxon>Viridiplantae</taxon>
        <taxon>Streptophyta</taxon>
        <taxon>Embryophyta</taxon>
        <taxon>Tracheophyta</taxon>
        <taxon>Spermatophyta</taxon>
        <taxon>Magnoliopsida</taxon>
        <taxon>eudicotyledons</taxon>
        <taxon>Gunneridae</taxon>
        <taxon>Pentapetalae</taxon>
        <taxon>asterids</taxon>
        <taxon>Cornales</taxon>
        <taxon>Nyssaceae</taxon>
        <taxon>Davidia</taxon>
    </lineage>
</organism>
<evidence type="ECO:0000259" key="2">
    <source>
        <dbReference type="Pfam" id="PF25896"/>
    </source>
</evidence>
<gene>
    <name evidence="3" type="ORF">Din_004751</name>
</gene>
<dbReference type="PANTHER" id="PTHR34568">
    <property type="entry name" value="RRM DOMAIN-CONTAINING PROTEIN"/>
    <property type="match status" value="1"/>
</dbReference>
<dbReference type="InterPro" id="IPR058942">
    <property type="entry name" value="AT3G52170-like"/>
</dbReference>
<dbReference type="EMBL" id="GHES01004751">
    <property type="protein sequence ID" value="MPA35310.1"/>
    <property type="molecule type" value="Transcribed_RNA"/>
</dbReference>
<dbReference type="InterPro" id="IPR058941">
    <property type="entry name" value="HTH_AT3G52170-like"/>
</dbReference>